<dbReference type="Proteomes" id="UP001206983">
    <property type="component" value="Unassembled WGS sequence"/>
</dbReference>
<keyword evidence="2" id="KW-1185">Reference proteome</keyword>
<name>A0AAE3KY37_9EURY</name>
<sequence length="75" mass="9000">MIHIQKRYQDIADEISEEDIDLVKINLTITRKICCGGRDKKDYELGWVEHPKDMKLTTVREYVIRNRVLEVWIEP</sequence>
<dbReference type="EMBL" id="JTEO01000005">
    <property type="protein sequence ID" value="MCQ6963337.1"/>
    <property type="molecule type" value="Genomic_DNA"/>
</dbReference>
<protein>
    <submittedName>
        <fullName evidence="1">Uncharacterized protein</fullName>
    </submittedName>
</protein>
<accession>A0AAE3KY37</accession>
<dbReference type="RefSeq" id="WP_256623191.1">
    <property type="nucleotide sequence ID" value="NZ_JTEO01000005.1"/>
</dbReference>
<evidence type="ECO:0000313" key="1">
    <source>
        <dbReference type="EMBL" id="MCQ6963337.1"/>
    </source>
</evidence>
<reference evidence="1 2" key="1">
    <citation type="journal article" date="2011" name="Appl. Environ. Microbiol.">
        <title>Methanogenic archaea isolated from Taiwan's Chelungpu fault.</title>
        <authorList>
            <person name="Wu S.Y."/>
            <person name="Lai M.C."/>
        </authorList>
    </citation>
    <scope>NUCLEOTIDE SEQUENCE [LARGE SCALE GENOMIC DNA]</scope>
    <source>
        <strain evidence="1 2">St545Mb</strain>
    </source>
</reference>
<comment type="caution">
    <text evidence="1">The sequence shown here is derived from an EMBL/GenBank/DDBJ whole genome shotgun (WGS) entry which is preliminary data.</text>
</comment>
<gene>
    <name evidence="1" type="ORF">PV02_09480</name>
</gene>
<organism evidence="1 2">
    <name type="scientific">Methanolobus chelungpuianus</name>
    <dbReference type="NCBI Taxonomy" id="502115"/>
    <lineage>
        <taxon>Archaea</taxon>
        <taxon>Methanobacteriati</taxon>
        <taxon>Methanobacteriota</taxon>
        <taxon>Stenosarchaea group</taxon>
        <taxon>Methanomicrobia</taxon>
        <taxon>Methanosarcinales</taxon>
        <taxon>Methanosarcinaceae</taxon>
        <taxon>Methanolobus</taxon>
    </lineage>
</organism>
<dbReference type="AlphaFoldDB" id="A0AAE3KY37"/>
<proteinExistence type="predicted"/>
<evidence type="ECO:0000313" key="2">
    <source>
        <dbReference type="Proteomes" id="UP001206983"/>
    </source>
</evidence>